<comment type="caution">
    <text evidence="2">The sequence shown here is derived from an EMBL/GenBank/DDBJ whole genome shotgun (WGS) entry which is preliminary data.</text>
</comment>
<accession>A0ABW4GID1</accession>
<dbReference type="Proteomes" id="UP001597097">
    <property type="component" value="Unassembled WGS sequence"/>
</dbReference>
<proteinExistence type="predicted"/>
<protein>
    <recommendedName>
        <fullName evidence="4">LppX_LprAFG lipoprotein</fullName>
    </recommendedName>
</protein>
<evidence type="ECO:0008006" key="4">
    <source>
        <dbReference type="Google" id="ProtNLM"/>
    </source>
</evidence>
<feature type="signal peptide" evidence="1">
    <location>
        <begin position="1"/>
        <end position="23"/>
    </location>
</feature>
<evidence type="ECO:0000256" key="1">
    <source>
        <dbReference type="SAM" id="SignalP"/>
    </source>
</evidence>
<feature type="chain" id="PRO_5045929570" description="LppX_LprAFG lipoprotein" evidence="1">
    <location>
        <begin position="24"/>
        <end position="257"/>
    </location>
</feature>
<keyword evidence="3" id="KW-1185">Reference proteome</keyword>
<sequence>MKIMITTLTAAVAVLISSAPAQAAAKNPVAALKAQLVAGHGVRFTDTSAFVGSINKDPLVVRTGKVRFGKKGLTGWDITGKFPSPLYDGHNTTPERTIAIGDVAWVTGGDLSEELPKGKTWFKTYSKMNLTTMSSWFGQVVSPAEPATLAALVKNGKLSGSTYRGKITFSQLFKISPWFSSSIPMRSDTEATITYALKVDGKGLPSRLTTSWQATDFLDISWWEGKAVTTDTRYTGWGSKVSIKSPPANQVTTELKD</sequence>
<evidence type="ECO:0000313" key="2">
    <source>
        <dbReference type="EMBL" id="MFD1542355.1"/>
    </source>
</evidence>
<gene>
    <name evidence="2" type="ORF">ACFSJ0_35250</name>
</gene>
<reference evidence="3" key="1">
    <citation type="journal article" date="2019" name="Int. J. Syst. Evol. Microbiol.">
        <title>The Global Catalogue of Microorganisms (GCM) 10K type strain sequencing project: providing services to taxonomists for standard genome sequencing and annotation.</title>
        <authorList>
            <consortium name="The Broad Institute Genomics Platform"/>
            <consortium name="The Broad Institute Genome Sequencing Center for Infectious Disease"/>
            <person name="Wu L."/>
            <person name="Ma J."/>
        </authorList>
    </citation>
    <scope>NUCLEOTIDE SEQUENCE [LARGE SCALE GENOMIC DNA]</scope>
    <source>
        <strain evidence="3">CGMCC 1.15399</strain>
    </source>
</reference>
<dbReference type="RefSeq" id="WP_219531331.1">
    <property type="nucleotide sequence ID" value="NZ_JAHKRM010000011.1"/>
</dbReference>
<dbReference type="EMBL" id="JBHUCM010000031">
    <property type="protein sequence ID" value="MFD1542355.1"/>
    <property type="molecule type" value="Genomic_DNA"/>
</dbReference>
<name>A0ABW4GID1_9ACTN</name>
<evidence type="ECO:0000313" key="3">
    <source>
        <dbReference type="Proteomes" id="UP001597097"/>
    </source>
</evidence>
<keyword evidence="1" id="KW-0732">Signal</keyword>
<organism evidence="2 3">
    <name type="scientific">Nonomuraea guangzhouensis</name>
    <dbReference type="NCBI Taxonomy" id="1291555"/>
    <lineage>
        <taxon>Bacteria</taxon>
        <taxon>Bacillati</taxon>
        <taxon>Actinomycetota</taxon>
        <taxon>Actinomycetes</taxon>
        <taxon>Streptosporangiales</taxon>
        <taxon>Streptosporangiaceae</taxon>
        <taxon>Nonomuraea</taxon>
    </lineage>
</organism>